<dbReference type="Proteomes" id="UP000184774">
    <property type="component" value="Unassembled WGS sequence"/>
</dbReference>
<evidence type="ECO:0000313" key="4">
    <source>
        <dbReference type="Proteomes" id="UP000515264"/>
    </source>
</evidence>
<evidence type="ECO:0000313" key="1">
    <source>
        <dbReference type="EMBL" id="QMV16770.1"/>
    </source>
</evidence>
<reference evidence="1" key="2">
    <citation type="submission" date="2019-11" db="EMBL/GenBank/DDBJ databases">
        <authorList>
            <person name="January G."/>
            <person name="Bunk B."/>
        </authorList>
    </citation>
    <scope>NUCLEOTIDE SEQUENCE</scope>
    <source>
        <strain evidence="1">3.6</strain>
    </source>
</reference>
<proteinExistence type="predicted"/>
<organism evidence="2 3">
    <name type="scientific">Vibrio spartinae</name>
    <dbReference type="NCBI Taxonomy" id="1918945"/>
    <lineage>
        <taxon>Bacteria</taxon>
        <taxon>Pseudomonadati</taxon>
        <taxon>Pseudomonadota</taxon>
        <taxon>Gammaproteobacteria</taxon>
        <taxon>Vibrionales</taxon>
        <taxon>Vibrionaceae</taxon>
        <taxon>Vibrio</taxon>
    </lineage>
</organism>
<dbReference type="EMBL" id="CP046269">
    <property type="protein sequence ID" value="QMV16770.1"/>
    <property type="molecule type" value="Genomic_DNA"/>
</dbReference>
<protein>
    <submittedName>
        <fullName evidence="2">Uncharacterized protein</fullName>
    </submittedName>
</protein>
<name>A0A1N6LZY0_9VIBR</name>
<dbReference type="AlphaFoldDB" id="A0A1N6LZY0"/>
<reference evidence="1 4" key="3">
    <citation type="journal article" date="2020" name="J. Nat. Prod.">
        <title>Genomics-Metabolomics Profiling Disclosed Marine Vibrio spartinae 3.6 as a Producer of a New Branched Side Chain Prodigiosin.</title>
        <authorList>
            <person name="Vitale G.A."/>
            <person name="Sciarretta M."/>
            <person name="Palma Esposito F."/>
            <person name="January G.G."/>
            <person name="Giaccio M."/>
            <person name="Bunk B."/>
            <person name="Sproer C."/>
            <person name="Bajerski F."/>
            <person name="Power D."/>
            <person name="Festa C."/>
            <person name="Monti M.C."/>
            <person name="D'Auria M.V."/>
            <person name="de Pascale D."/>
        </authorList>
    </citation>
    <scope>NUCLEOTIDE SEQUENCE [LARGE SCALE GENOMIC DNA]</scope>
    <source>
        <strain evidence="1 4">3.6</strain>
    </source>
</reference>
<reference evidence="2 3" key="1">
    <citation type="submission" date="2016-12" db="EMBL/GenBank/DDBJ databases">
        <authorList>
            <person name="Song W.-J."/>
            <person name="Kurnit D.M."/>
        </authorList>
    </citation>
    <scope>NUCLEOTIDE SEQUENCE [LARGE SCALE GENOMIC DNA]</scope>
    <source>
        <strain evidence="2 3">CECT 9026</strain>
    </source>
</reference>
<evidence type="ECO:0000313" key="2">
    <source>
        <dbReference type="EMBL" id="SIO92677.1"/>
    </source>
</evidence>
<accession>A0A1N6LZY0</accession>
<keyword evidence="4" id="KW-1185">Reference proteome</keyword>
<sequence>MPCQNLSFTTKIVIYQNVTQHRFLMNRFGVLLTTALSIDQKTDFFDLLVNLFNEVTR</sequence>
<gene>
    <name evidence="2" type="ORF">VSP9026_00295</name>
    <name evidence="1" type="ORF">Vspart_04178</name>
</gene>
<evidence type="ECO:0000313" key="3">
    <source>
        <dbReference type="Proteomes" id="UP000184774"/>
    </source>
</evidence>
<dbReference type="Proteomes" id="UP000515264">
    <property type="component" value="Chromosome 2"/>
</dbReference>
<dbReference type="EMBL" id="FSSB01000003">
    <property type="protein sequence ID" value="SIO92677.1"/>
    <property type="molecule type" value="Genomic_DNA"/>
</dbReference>